<dbReference type="RefSeq" id="WP_227701879.1">
    <property type="nucleotide sequence ID" value="NZ_CP123000.1"/>
</dbReference>
<reference evidence="2 3" key="1">
    <citation type="submission" date="2023-04" db="EMBL/GenBank/DDBJ databases">
        <title>Neorhizobium petrolearium OS53, complete genome.</title>
        <authorList>
            <person name="Yu T."/>
        </authorList>
    </citation>
    <scope>NUCLEOTIDE SEQUENCE [LARGE SCALE GENOMIC DNA]</scope>
    <source>
        <strain evidence="2 3">OS53</strain>
    </source>
</reference>
<evidence type="ECO:0000313" key="2">
    <source>
        <dbReference type="EMBL" id="WGI68725.1"/>
    </source>
</evidence>
<feature type="region of interest" description="Disordered" evidence="1">
    <location>
        <begin position="110"/>
        <end position="129"/>
    </location>
</feature>
<protein>
    <submittedName>
        <fullName evidence="2">Uncharacterized protein</fullName>
    </submittedName>
</protein>
<name>A0ABY8M2F1_9HYPH</name>
<evidence type="ECO:0000256" key="1">
    <source>
        <dbReference type="SAM" id="MobiDB-lite"/>
    </source>
</evidence>
<accession>A0ABY8M2F1</accession>
<dbReference type="EMBL" id="CP123000">
    <property type="protein sequence ID" value="WGI68725.1"/>
    <property type="molecule type" value="Genomic_DNA"/>
</dbReference>
<proteinExistence type="predicted"/>
<sequence length="129" mass="15070">MALSEAEWKRREEEEDAEPWYFGMTWGEFRRLPERKQHEIRQRVTQFGATHVGFWKDCALGKCRRAKRCVGFLSDAQYKAGYNAAYPPCARGEETRRAKILYDGLEKLFPSRNDEPKYAGRPSDGVEEC</sequence>
<dbReference type="Proteomes" id="UP001227095">
    <property type="component" value="Chromosome"/>
</dbReference>
<gene>
    <name evidence="2" type="ORF">QEO92_01090</name>
</gene>
<organism evidence="2 3">
    <name type="scientific">Neorhizobium petrolearium</name>
    <dbReference type="NCBI Taxonomy" id="515361"/>
    <lineage>
        <taxon>Bacteria</taxon>
        <taxon>Pseudomonadati</taxon>
        <taxon>Pseudomonadota</taxon>
        <taxon>Alphaproteobacteria</taxon>
        <taxon>Hyphomicrobiales</taxon>
        <taxon>Rhizobiaceae</taxon>
        <taxon>Rhizobium/Agrobacterium group</taxon>
        <taxon>Neorhizobium</taxon>
    </lineage>
</organism>
<keyword evidence="3" id="KW-1185">Reference proteome</keyword>
<evidence type="ECO:0000313" key="3">
    <source>
        <dbReference type="Proteomes" id="UP001227095"/>
    </source>
</evidence>